<reference evidence="3" key="1">
    <citation type="submission" date="2025-08" db="UniProtKB">
        <authorList>
            <consortium name="RefSeq"/>
        </authorList>
    </citation>
    <scope>IDENTIFICATION</scope>
    <source>
        <tissue evidence="3">Whole body</tissue>
    </source>
</reference>
<sequence length="701" mass="79630">MFSAFKRLAGKSDGVGNASARPAHQSMPTTLQRKFAKGVQYNMKIIIKGDRNVGKTCLFHRLQGQKFVEEYIPTEEIQVASIQWNYKATDDVVKVEVWDVVDRGRRRRKMEGLKMDNSTTETIIEEPALDAEFLDVYKGTNGVIIMMDITKTWTFDYVQRELPKIPSHIPIIVLGNHCDMSHHRTVTTDHITYFIDSLQRQSAIRYAESSMRNGFGLKLLHKFFNLPFLQLQRETLLKQLETNEEETHLTVQELDLFQDSDDADYNKFLDNLVNRRRALADSVSASILVPNVTSSLSNHRVPPSNGIVTSSTEVRRSISMPGPIGGGIPIPVKNLELKSPPKKENLVKDISDSSIVSVKNTQSISNLSSAQSTSKLDNYKVNETVHDNSERKDCTGKPQSLMSKIFGNKKEGETERLSSTNALNLNKPLTSVEDFVPDDGPLDRSFLEDNNQVSPQKIQHEELNSESDVETANPLVAEYEDDLSSADEVASPIQPKLAENPLNKQKLKRESIISNTELNSEAQRQINKRDSISSIEQEIHISNNIRINEQPDIYPDAFDSWLQCDSKWRQSPEGGEDVTCNSTRKDKLELSDKSLDVSVTSSNVHLELLDNISMQHISSNGSSPIMKEKKKHKEKVDEKEKRRKKKSKDKEKDKEKNDKSEKKKKRSLHRSRDENRRRDELEEFLNGPPMRIGVDIAYEAI</sequence>
<evidence type="ECO:0000313" key="2">
    <source>
        <dbReference type="Proteomes" id="UP000694924"/>
    </source>
</evidence>
<dbReference type="InterPro" id="IPR001806">
    <property type="entry name" value="Small_GTPase"/>
</dbReference>
<dbReference type="InterPro" id="IPR027417">
    <property type="entry name" value="P-loop_NTPase"/>
</dbReference>
<proteinExistence type="predicted"/>
<feature type="compositionally biased region" description="Basic and acidic residues" evidence="1">
    <location>
        <begin position="670"/>
        <end position="680"/>
    </location>
</feature>
<dbReference type="InterPro" id="IPR040385">
    <property type="entry name" value="RABL6"/>
</dbReference>
<dbReference type="Pfam" id="PF00071">
    <property type="entry name" value="Ras"/>
    <property type="match status" value="1"/>
</dbReference>
<dbReference type="PRINTS" id="PR00449">
    <property type="entry name" value="RASTRNSFRMNG"/>
</dbReference>
<evidence type="ECO:0000256" key="1">
    <source>
        <dbReference type="SAM" id="MobiDB-lite"/>
    </source>
</evidence>
<gene>
    <name evidence="3" type="primary">LOC107066407</name>
</gene>
<dbReference type="PROSITE" id="PS51419">
    <property type="entry name" value="RAB"/>
    <property type="match status" value="1"/>
</dbReference>
<dbReference type="RefSeq" id="XP_015176487.1">
    <property type="nucleotide sequence ID" value="XM_015321001.1"/>
</dbReference>
<dbReference type="SMART" id="SM00175">
    <property type="entry name" value="RAB"/>
    <property type="match status" value="1"/>
</dbReference>
<dbReference type="Proteomes" id="UP000694924">
    <property type="component" value="Unplaced"/>
</dbReference>
<accession>A0ABM1I8F0</accession>
<dbReference type="SUPFAM" id="SSF52540">
    <property type="entry name" value="P-loop containing nucleoside triphosphate hydrolases"/>
    <property type="match status" value="1"/>
</dbReference>
<feature type="region of interest" description="Disordered" evidence="1">
    <location>
        <begin position="616"/>
        <end position="688"/>
    </location>
</feature>
<name>A0ABM1I8F0_POLDO</name>
<dbReference type="PANTHER" id="PTHR14932">
    <property type="entry name" value="RAS GTPASE-RELATED"/>
    <property type="match status" value="1"/>
</dbReference>
<feature type="compositionally biased region" description="Basic and acidic residues" evidence="1">
    <location>
        <begin position="648"/>
        <end position="661"/>
    </location>
</feature>
<keyword evidence="2" id="KW-1185">Reference proteome</keyword>
<evidence type="ECO:0000313" key="3">
    <source>
        <dbReference type="RefSeq" id="XP_015176487.1"/>
    </source>
</evidence>
<dbReference type="GeneID" id="107066407"/>
<dbReference type="Gene3D" id="3.40.50.300">
    <property type="entry name" value="P-loop containing nucleotide triphosphate hydrolases"/>
    <property type="match status" value="1"/>
</dbReference>
<organism evidence="2 3">
    <name type="scientific">Polistes dominula</name>
    <name type="common">European paper wasp</name>
    <name type="synonym">Vespa dominula</name>
    <dbReference type="NCBI Taxonomy" id="743375"/>
    <lineage>
        <taxon>Eukaryota</taxon>
        <taxon>Metazoa</taxon>
        <taxon>Ecdysozoa</taxon>
        <taxon>Arthropoda</taxon>
        <taxon>Hexapoda</taxon>
        <taxon>Insecta</taxon>
        <taxon>Pterygota</taxon>
        <taxon>Neoptera</taxon>
        <taxon>Endopterygota</taxon>
        <taxon>Hymenoptera</taxon>
        <taxon>Apocrita</taxon>
        <taxon>Aculeata</taxon>
        <taxon>Vespoidea</taxon>
        <taxon>Vespidae</taxon>
        <taxon>Polistinae</taxon>
        <taxon>Polistini</taxon>
        <taxon>Polistes</taxon>
    </lineage>
</organism>
<protein>
    <submittedName>
        <fullName evidence="3">Rab-like protein 6</fullName>
    </submittedName>
</protein>
<dbReference type="PANTHER" id="PTHR14932:SF1">
    <property type="entry name" value="RAB-LIKE PROTEIN 6"/>
    <property type="match status" value="1"/>
</dbReference>
<dbReference type="Pfam" id="PF08477">
    <property type="entry name" value="Roc"/>
    <property type="match status" value="1"/>
</dbReference>